<dbReference type="PROSITE" id="PS51840">
    <property type="entry name" value="C2_NT"/>
    <property type="match status" value="1"/>
</dbReference>
<feature type="compositionally biased region" description="Basic and acidic residues" evidence="2">
    <location>
        <begin position="277"/>
        <end position="287"/>
    </location>
</feature>
<evidence type="ECO:0000313" key="4">
    <source>
        <dbReference type="EMBL" id="PWA66265.1"/>
    </source>
</evidence>
<protein>
    <recommendedName>
        <fullName evidence="3">C2 NT-type domain-containing protein</fullName>
    </recommendedName>
</protein>
<reference evidence="4 5" key="1">
    <citation type="journal article" date="2018" name="Mol. Plant">
        <title>The genome of Artemisia annua provides insight into the evolution of Asteraceae family and artemisinin biosynthesis.</title>
        <authorList>
            <person name="Shen Q."/>
            <person name="Zhang L."/>
            <person name="Liao Z."/>
            <person name="Wang S."/>
            <person name="Yan T."/>
            <person name="Shi P."/>
            <person name="Liu M."/>
            <person name="Fu X."/>
            <person name="Pan Q."/>
            <person name="Wang Y."/>
            <person name="Lv Z."/>
            <person name="Lu X."/>
            <person name="Zhang F."/>
            <person name="Jiang W."/>
            <person name="Ma Y."/>
            <person name="Chen M."/>
            <person name="Hao X."/>
            <person name="Li L."/>
            <person name="Tang Y."/>
            <person name="Lv G."/>
            <person name="Zhou Y."/>
            <person name="Sun X."/>
            <person name="Brodelius P.E."/>
            <person name="Rose J.K.C."/>
            <person name="Tang K."/>
        </authorList>
    </citation>
    <scope>NUCLEOTIDE SEQUENCE [LARGE SCALE GENOMIC DNA]</scope>
    <source>
        <strain evidence="5">cv. Huhao1</strain>
        <tissue evidence="4">Leaf</tissue>
    </source>
</reference>
<feature type="region of interest" description="Disordered" evidence="2">
    <location>
        <begin position="150"/>
        <end position="199"/>
    </location>
</feature>
<dbReference type="AlphaFoldDB" id="A0A2U1MYB7"/>
<dbReference type="InterPro" id="IPR019448">
    <property type="entry name" value="NT-C2"/>
</dbReference>
<feature type="domain" description="C2 NT-type" evidence="3">
    <location>
        <begin position="7"/>
        <end position="143"/>
    </location>
</feature>
<dbReference type="PANTHER" id="PTHR47270">
    <property type="entry name" value="PROTEIN MLP1-LIKE"/>
    <property type="match status" value="1"/>
</dbReference>
<feature type="region of interest" description="Disordered" evidence="2">
    <location>
        <begin position="1201"/>
        <end position="1230"/>
    </location>
</feature>
<sequence length="1278" mass="147061">MFRAQRNGKSPSSGERIDFKFSNFQALQVPKVWDKLLVSIISVETGKTIARSNKALVRNGTCQWTETLSESIWISHYDASKELEEHLFKFVVSMGSARSGILGEVTVNIARYYTSSRSSAPVSLPLKKCNYGTVLQVKIQCLTPRSKLRVEGSKYSGSNPEEEALDEDYDDAGSRSLGSEVSPNLSAKSTSSQDMPPTSLLGRIKMEKTYKPSGSNRNNDSAEYSLEKERFFQKSHINGIKQNFNANSKNSSPRSNYLFEEDLSVSKSNNSSFKSRITHDEQEHEYSDSPSPVPPTTSQMNVTSSKNLLEAAEDTIEELRDEAKLWERRAQKLMLDLEILNEKFSDQSKSLADSQMELSAAQAERDGMKKEVDHIKALLKESVVKQKATMESNSTYKSESQSQLVKELENELKAHKEANIDLTQQLKRNQESNIELVCILQELEETTETQKAEIEELLVVKSKLTALEKSFNSNLVETRSLQLKLQQMEESEKTSQANMQILEQALENKINDLEHERTSNSQALLVLEKEYKDTLSIKEEDINNLEVKLSACIKEHKEIEADQMQEIQGLRSKVSEVEKECSELTNENLELLCELKESKKVVLERNMTIEEDQKLLEDYSFKIKELESLKSEQEAQIADLEKEKEELQENMEIALNESNITSKCLDNLRNDLMVLSSSVDSQVSANKLLERKAKELEKVKGEMELRLFEMEEENIKLTERVNDLENQLSRVKDEHENTLLELQKSESENTDLQKEVENLKNVEKLLLDAQEECEYVNSEKDKLQESAENLIEECNALQKSYEEMTKGKADLYEQCSRLEIELMEARENVASYSKRVADLEEKYSSMLEEFTFKEKSLSSHLDELNQENWKLKEKVTLEESLLNQMYLEKTAEIENFQKEVEYLKEEISRVHEQKSKLTSEKSRLESSLKEVNSRTELIESELQTVREESELKIQALTTELATVKQNHKKLTVDYEKKSKLLSGYRTREERRKTIENDLELKLTVSEYERQQLIEEAASLKEKMHKTLNLENEVSDYKRKLDKLKNEKSNLEASLRSVSISFEELKSGKNSFAEKMSEYENCKNEKSALEAKLMRLEGDLTAKNASRSNDADMKNEISRIKSANLQYQLKIQQLEGEKNECMKKMEDLKLQLAKSKTGANESRSKEDIDYAAKIEMLEAELDEALDANKKYRLQLQRLKPEGRNSLSSVPGKSKAENEAVTKEKFERTKSSLETELKDLRDRYLEMSLKYAEVEAEREDLVMQLKTNSTRKRFQIVDNP</sequence>
<evidence type="ECO:0000313" key="5">
    <source>
        <dbReference type="Proteomes" id="UP000245207"/>
    </source>
</evidence>
<dbReference type="OrthoDB" id="658575at2759"/>
<accession>A0A2U1MYB7</accession>
<feature type="coiled-coil region" evidence="1">
    <location>
        <begin position="1002"/>
        <end position="1193"/>
    </location>
</feature>
<dbReference type="Gene3D" id="1.20.5.400">
    <property type="match status" value="1"/>
</dbReference>
<gene>
    <name evidence="4" type="ORF">CTI12_AA245130</name>
</gene>
<organism evidence="4 5">
    <name type="scientific">Artemisia annua</name>
    <name type="common">Sweet wormwood</name>
    <dbReference type="NCBI Taxonomy" id="35608"/>
    <lineage>
        <taxon>Eukaryota</taxon>
        <taxon>Viridiplantae</taxon>
        <taxon>Streptophyta</taxon>
        <taxon>Embryophyta</taxon>
        <taxon>Tracheophyta</taxon>
        <taxon>Spermatophyta</taxon>
        <taxon>Magnoliopsida</taxon>
        <taxon>eudicotyledons</taxon>
        <taxon>Gunneridae</taxon>
        <taxon>Pentapetalae</taxon>
        <taxon>asterids</taxon>
        <taxon>campanulids</taxon>
        <taxon>Asterales</taxon>
        <taxon>Asteraceae</taxon>
        <taxon>Asteroideae</taxon>
        <taxon>Anthemideae</taxon>
        <taxon>Artemisiinae</taxon>
        <taxon>Artemisia</taxon>
    </lineage>
</organism>
<dbReference type="PANTHER" id="PTHR47270:SF3">
    <property type="entry name" value="HYPOTETICAL PROTEIN"/>
    <property type="match status" value="1"/>
</dbReference>
<evidence type="ECO:0000256" key="1">
    <source>
        <dbReference type="SAM" id="Coils"/>
    </source>
</evidence>
<evidence type="ECO:0000256" key="2">
    <source>
        <dbReference type="SAM" id="MobiDB-lite"/>
    </source>
</evidence>
<feature type="compositionally biased region" description="Basic and acidic residues" evidence="2">
    <location>
        <begin position="1212"/>
        <end position="1230"/>
    </location>
</feature>
<name>A0A2U1MYB7_ARTAN</name>
<comment type="caution">
    <text evidence="4">The sequence shown here is derived from an EMBL/GenBank/DDBJ whole genome shotgun (WGS) entry which is preliminary data.</text>
</comment>
<evidence type="ECO:0000259" key="3">
    <source>
        <dbReference type="PROSITE" id="PS51840"/>
    </source>
</evidence>
<feature type="compositionally biased region" description="Polar residues" evidence="2">
    <location>
        <begin position="176"/>
        <end position="196"/>
    </location>
</feature>
<feature type="coiled-coil region" evidence="1">
    <location>
        <begin position="302"/>
        <end position="460"/>
    </location>
</feature>
<keyword evidence="5" id="KW-1185">Reference proteome</keyword>
<feature type="region of interest" description="Disordered" evidence="2">
    <location>
        <begin position="269"/>
        <end position="301"/>
    </location>
</feature>
<dbReference type="EMBL" id="PKPP01004064">
    <property type="protein sequence ID" value="PWA66265.1"/>
    <property type="molecule type" value="Genomic_DNA"/>
</dbReference>
<feature type="compositionally biased region" description="Acidic residues" evidence="2">
    <location>
        <begin position="160"/>
        <end position="171"/>
    </location>
</feature>
<dbReference type="Pfam" id="PF10358">
    <property type="entry name" value="NT-C2"/>
    <property type="match status" value="1"/>
</dbReference>
<feature type="coiled-coil region" evidence="1">
    <location>
        <begin position="485"/>
        <end position="973"/>
    </location>
</feature>
<dbReference type="STRING" id="35608.A0A2U1MYB7"/>
<proteinExistence type="predicted"/>
<dbReference type="Proteomes" id="UP000245207">
    <property type="component" value="Unassembled WGS sequence"/>
</dbReference>
<keyword evidence="1" id="KW-0175">Coiled coil</keyword>